<evidence type="ECO:0000313" key="6">
    <source>
        <dbReference type="Proteomes" id="UP000013776"/>
    </source>
</evidence>
<dbReference type="InterPro" id="IPR035979">
    <property type="entry name" value="RBD_domain_sf"/>
</dbReference>
<keyword evidence="1 2" id="KW-0694">RNA-binding</keyword>
<dbReference type="InterPro" id="IPR050374">
    <property type="entry name" value="RRT5_SRSF_SR"/>
</dbReference>
<protein>
    <recommendedName>
        <fullName evidence="4">RRM domain-containing protein</fullName>
    </recommendedName>
</protein>
<organism evidence="5 6">
    <name type="scientific">Taphrina deformans (strain PYCC 5710 / ATCC 11124 / CBS 356.35 / IMI 108563 / JCM 9778 / NBRC 8474)</name>
    <name type="common">Peach leaf curl fungus</name>
    <name type="synonym">Lalaria deformans</name>
    <dbReference type="NCBI Taxonomy" id="1097556"/>
    <lineage>
        <taxon>Eukaryota</taxon>
        <taxon>Fungi</taxon>
        <taxon>Dikarya</taxon>
        <taxon>Ascomycota</taxon>
        <taxon>Taphrinomycotina</taxon>
        <taxon>Taphrinomycetes</taxon>
        <taxon>Taphrinales</taxon>
        <taxon>Taphrinaceae</taxon>
        <taxon>Taphrina</taxon>
    </lineage>
</organism>
<dbReference type="FunFam" id="3.30.70.330:FF:000145">
    <property type="entry name" value="Putative RNP domain-containing protein"/>
    <property type="match status" value="1"/>
</dbReference>
<sequence>MSLELETVQTLEDLLETDQGLQSRSEDARGPGHLDAHSLLDLGLRAREESADDQGVPGVSRTEDTMVAIEVPIVTGGTIDRLEEVVKVVESTSAISPGEVLHADVLMNSDGRSKGCGVVEYATASEAQRAISELSNQTLSGRMVYIREDREQDKGFGNSRGGFGGGSRGAYQGSVGGGYQDRPYQSHVGVGTGQITQPQLYVTNLPYSVGWQDLKDLFRNAGHIIRADVQIGFDGRSKGTGTVLFDSTADAQNAYKQFQGYDWQGRMLDIREDRFASGRGGMRGGFSDRGGFSGRGGRGGYSSGGGYSDRGYGGSEGGYDSYRAPAPVVVDPNPFTDNAWPNGEPSATIYVKNLPWSTSNDDLVELFSTIGKVERAEICYEPSGRSKGTGVVEFDGQESAAISIQKFTGYSYGGRPLGLTYVRYGDDGASAGPAIMQDPSQFLPPQNYGVDQEMDNAPIQ</sequence>
<evidence type="ECO:0000313" key="5">
    <source>
        <dbReference type="EMBL" id="CCG81830.1"/>
    </source>
</evidence>
<evidence type="ECO:0000259" key="4">
    <source>
        <dbReference type="PROSITE" id="PS50102"/>
    </source>
</evidence>
<dbReference type="SMART" id="SM00360">
    <property type="entry name" value="RRM"/>
    <property type="match status" value="3"/>
</dbReference>
<dbReference type="FunFam" id="3.30.70.330:FF:000280">
    <property type="entry name" value="RNA-binding domain-containing protein"/>
    <property type="match status" value="1"/>
</dbReference>
<feature type="region of interest" description="Disordered" evidence="3">
    <location>
        <begin position="286"/>
        <end position="307"/>
    </location>
</feature>
<dbReference type="Proteomes" id="UP000013776">
    <property type="component" value="Unassembled WGS sequence"/>
</dbReference>
<comment type="caution">
    <text evidence="5">The sequence shown here is derived from an EMBL/GenBank/DDBJ whole genome shotgun (WGS) entry which is preliminary data.</text>
</comment>
<gene>
    <name evidence="5" type="ORF">TAPDE_001697</name>
</gene>
<accession>R4X8T5</accession>
<feature type="domain" description="RRM" evidence="4">
    <location>
        <begin position="347"/>
        <end position="424"/>
    </location>
</feature>
<feature type="domain" description="RRM" evidence="4">
    <location>
        <begin position="64"/>
        <end position="151"/>
    </location>
</feature>
<dbReference type="OrthoDB" id="1049195at2759"/>
<dbReference type="GO" id="GO:0005634">
    <property type="term" value="C:nucleus"/>
    <property type="evidence" value="ECO:0007669"/>
    <property type="project" value="TreeGrafter"/>
</dbReference>
<dbReference type="PANTHER" id="PTHR23003:SF3">
    <property type="entry name" value="FI21236P1-RELATED"/>
    <property type="match status" value="1"/>
</dbReference>
<dbReference type="eggNOG" id="KOG0118">
    <property type="taxonomic scope" value="Eukaryota"/>
</dbReference>
<evidence type="ECO:0000256" key="2">
    <source>
        <dbReference type="PROSITE-ProRule" id="PRU00176"/>
    </source>
</evidence>
<dbReference type="GO" id="GO:0005737">
    <property type="term" value="C:cytoplasm"/>
    <property type="evidence" value="ECO:0007669"/>
    <property type="project" value="TreeGrafter"/>
</dbReference>
<proteinExistence type="predicted"/>
<dbReference type="Pfam" id="PF00076">
    <property type="entry name" value="RRM_1"/>
    <property type="match status" value="3"/>
</dbReference>
<keyword evidence="6" id="KW-1185">Reference proteome</keyword>
<dbReference type="STRING" id="1097556.R4X8T5"/>
<dbReference type="CDD" id="cd00590">
    <property type="entry name" value="RRM_SF"/>
    <property type="match status" value="1"/>
</dbReference>
<reference evidence="5 6" key="1">
    <citation type="journal article" date="2013" name="MBio">
        <title>Genome sequencing of the plant pathogen Taphrina deformans, the causal agent of peach leaf curl.</title>
        <authorList>
            <person name="Cisse O.H."/>
            <person name="Almeida J.M.G.C.F."/>
            <person name="Fonseca A."/>
            <person name="Kumar A.A."/>
            <person name="Salojaervi J."/>
            <person name="Overmyer K."/>
            <person name="Hauser P.M."/>
            <person name="Pagni M."/>
        </authorList>
    </citation>
    <scope>NUCLEOTIDE SEQUENCE [LARGE SCALE GENOMIC DNA]</scope>
    <source>
        <strain evidence="6">PYCC 5710 / ATCC 11124 / CBS 356.35 / IMI 108563 / JCM 9778 / NBRC 8474</strain>
    </source>
</reference>
<dbReference type="InterPro" id="IPR000504">
    <property type="entry name" value="RRM_dom"/>
</dbReference>
<name>R4X8T5_TAPDE</name>
<dbReference type="EMBL" id="CAHR02000060">
    <property type="protein sequence ID" value="CCG81830.1"/>
    <property type="molecule type" value="Genomic_DNA"/>
</dbReference>
<dbReference type="InterPro" id="IPR012677">
    <property type="entry name" value="Nucleotide-bd_a/b_plait_sf"/>
</dbReference>
<dbReference type="Gene3D" id="3.30.70.330">
    <property type="match status" value="3"/>
</dbReference>
<dbReference type="VEuPathDB" id="FungiDB:TAPDE_001697"/>
<feature type="domain" description="RRM" evidence="4">
    <location>
        <begin position="198"/>
        <end position="275"/>
    </location>
</feature>
<dbReference type="PANTHER" id="PTHR23003">
    <property type="entry name" value="RNA RECOGNITION MOTIF RRM DOMAIN CONTAINING PROTEIN"/>
    <property type="match status" value="1"/>
</dbReference>
<dbReference type="PROSITE" id="PS50102">
    <property type="entry name" value="RRM"/>
    <property type="match status" value="3"/>
</dbReference>
<evidence type="ECO:0000256" key="3">
    <source>
        <dbReference type="SAM" id="MobiDB-lite"/>
    </source>
</evidence>
<dbReference type="GO" id="GO:0003729">
    <property type="term" value="F:mRNA binding"/>
    <property type="evidence" value="ECO:0007669"/>
    <property type="project" value="TreeGrafter"/>
</dbReference>
<dbReference type="AlphaFoldDB" id="R4X8T5"/>
<dbReference type="SUPFAM" id="SSF54928">
    <property type="entry name" value="RNA-binding domain, RBD"/>
    <property type="match status" value="3"/>
</dbReference>
<dbReference type="GO" id="GO:1990904">
    <property type="term" value="C:ribonucleoprotein complex"/>
    <property type="evidence" value="ECO:0007669"/>
    <property type="project" value="TreeGrafter"/>
</dbReference>
<evidence type="ECO:0000256" key="1">
    <source>
        <dbReference type="ARBA" id="ARBA00022884"/>
    </source>
</evidence>